<dbReference type="InterPro" id="IPR013094">
    <property type="entry name" value="AB_hydrolase_3"/>
</dbReference>
<evidence type="ECO:0000313" key="4">
    <source>
        <dbReference type="Proteomes" id="UP001634007"/>
    </source>
</evidence>
<dbReference type="AlphaFoldDB" id="A0ABD3JSE3"/>
<dbReference type="InterPro" id="IPR050466">
    <property type="entry name" value="Carboxylest/Gibb_receptor"/>
</dbReference>
<organism evidence="3 4">
    <name type="scientific">Eucalyptus globulus</name>
    <name type="common">Tasmanian blue gum</name>
    <dbReference type="NCBI Taxonomy" id="34317"/>
    <lineage>
        <taxon>Eukaryota</taxon>
        <taxon>Viridiplantae</taxon>
        <taxon>Streptophyta</taxon>
        <taxon>Embryophyta</taxon>
        <taxon>Tracheophyta</taxon>
        <taxon>Spermatophyta</taxon>
        <taxon>Magnoliopsida</taxon>
        <taxon>eudicotyledons</taxon>
        <taxon>Gunneridae</taxon>
        <taxon>Pentapetalae</taxon>
        <taxon>rosids</taxon>
        <taxon>malvids</taxon>
        <taxon>Myrtales</taxon>
        <taxon>Myrtaceae</taxon>
        <taxon>Myrtoideae</taxon>
        <taxon>Eucalypteae</taxon>
        <taxon>Eucalyptus</taxon>
    </lineage>
</organism>
<evidence type="ECO:0000256" key="1">
    <source>
        <dbReference type="ARBA" id="ARBA00010515"/>
    </source>
</evidence>
<reference evidence="3 4" key="1">
    <citation type="submission" date="2024-11" db="EMBL/GenBank/DDBJ databases">
        <title>Chromosome-level genome assembly of Eucalyptus globulus Labill. provides insights into its genome evolution.</title>
        <authorList>
            <person name="Li X."/>
        </authorList>
    </citation>
    <scope>NUCLEOTIDE SEQUENCE [LARGE SCALE GENOMIC DNA]</scope>
    <source>
        <strain evidence="3">CL2024</strain>
        <tissue evidence="3">Fresh tender leaves</tissue>
    </source>
</reference>
<dbReference type="PANTHER" id="PTHR23024:SF467">
    <property type="entry name" value="CARBOXYLESTERASE 12-RELATED"/>
    <property type="match status" value="1"/>
</dbReference>
<dbReference type="Gene3D" id="3.40.50.1820">
    <property type="entry name" value="alpha/beta hydrolase"/>
    <property type="match status" value="1"/>
</dbReference>
<name>A0ABD3JSE3_EUCGL</name>
<dbReference type="SUPFAM" id="SSF53474">
    <property type="entry name" value="alpha/beta-Hydrolases"/>
    <property type="match status" value="1"/>
</dbReference>
<dbReference type="PANTHER" id="PTHR23024">
    <property type="entry name" value="ARYLACETAMIDE DEACETYLASE"/>
    <property type="match status" value="1"/>
</dbReference>
<dbReference type="EMBL" id="JBJKBG010000007">
    <property type="protein sequence ID" value="KAL3730555.1"/>
    <property type="molecule type" value="Genomic_DNA"/>
</dbReference>
<dbReference type="Pfam" id="PF07859">
    <property type="entry name" value="Abhydrolase_3"/>
    <property type="match status" value="1"/>
</dbReference>
<protein>
    <recommendedName>
        <fullName evidence="2">Alpha/beta hydrolase fold-3 domain-containing protein</fullName>
    </recommendedName>
</protein>
<comment type="similarity">
    <text evidence="1">Belongs to the 'GDXG' lipolytic enzyme family.</text>
</comment>
<evidence type="ECO:0000313" key="3">
    <source>
        <dbReference type="EMBL" id="KAL3730555.1"/>
    </source>
</evidence>
<comment type="caution">
    <text evidence="3">The sequence shown here is derived from an EMBL/GenBank/DDBJ whole genome shotgun (WGS) entry which is preliminary data.</text>
</comment>
<sequence>MGSEILYDLSPMVRIYKNGRVERLVGTETVDPSFDEKTGVESKDVTIEWGPTPWYHGLLGTKTVDPSFEKKTGVESKDAIIAPVPKPWYPVVSGRLYIPRDAIGSLQKLPVLVYYHGGGFIVETAWSPTYHNYLNALVAEANVVAISVDYRRAPEHPLPVAYEDSLFALEWVASHSAGNGPEEWLNSCANLKKVFLAGDSAGANIINYIGTRLDIKRLNGIEVPGVMMVHPYFWGNHPLPSETCDPKTRSFYEMFWHAANPKTTGYDDPLINPGKDPRISSLYWKKVLVCVAGKDVLRYRGLFYKTILRALGWYGVLEEMESPGEDHVFHLLNPTGENAVKLMKRLVSFMNEDEDK</sequence>
<proteinExistence type="inferred from homology"/>
<feature type="domain" description="Alpha/beta hydrolase fold-3" evidence="2">
    <location>
        <begin position="112"/>
        <end position="330"/>
    </location>
</feature>
<gene>
    <name evidence="3" type="ORF">ACJRO7_027555</name>
</gene>
<accession>A0ABD3JSE3</accession>
<keyword evidence="4" id="KW-1185">Reference proteome</keyword>
<evidence type="ECO:0000259" key="2">
    <source>
        <dbReference type="Pfam" id="PF07859"/>
    </source>
</evidence>
<dbReference type="Proteomes" id="UP001634007">
    <property type="component" value="Unassembled WGS sequence"/>
</dbReference>
<dbReference type="InterPro" id="IPR029058">
    <property type="entry name" value="AB_hydrolase_fold"/>
</dbReference>